<dbReference type="AlphaFoldDB" id="A0A2Z5FWA1"/>
<dbReference type="InterPro" id="IPR009327">
    <property type="entry name" value="Cupin_DUF985"/>
</dbReference>
<dbReference type="InterPro" id="IPR011051">
    <property type="entry name" value="RmlC_Cupin_sf"/>
</dbReference>
<dbReference type="Proteomes" id="UP000253606">
    <property type="component" value="Chromosome"/>
</dbReference>
<dbReference type="EMBL" id="CP030840">
    <property type="protein sequence ID" value="AXC11111.1"/>
    <property type="molecule type" value="Genomic_DNA"/>
</dbReference>
<evidence type="ECO:0000313" key="2">
    <source>
        <dbReference type="EMBL" id="AXC11111.1"/>
    </source>
</evidence>
<feature type="domain" description="DUF985" evidence="1">
    <location>
        <begin position="6"/>
        <end position="143"/>
    </location>
</feature>
<dbReference type="Gene3D" id="2.60.120.10">
    <property type="entry name" value="Jelly Rolls"/>
    <property type="match status" value="1"/>
</dbReference>
<dbReference type="InterPro" id="IPR014710">
    <property type="entry name" value="RmlC-like_jellyroll"/>
</dbReference>
<name>A0A2Z5FWA1_9BACT</name>
<evidence type="ECO:0000313" key="3">
    <source>
        <dbReference type="Proteomes" id="UP000253606"/>
    </source>
</evidence>
<dbReference type="Pfam" id="PF06172">
    <property type="entry name" value="Cupin_5"/>
    <property type="match status" value="1"/>
</dbReference>
<proteinExistence type="predicted"/>
<dbReference type="PANTHER" id="PTHR33387">
    <property type="entry name" value="RMLC-LIKE JELLY ROLL FOLD PROTEIN"/>
    <property type="match status" value="1"/>
</dbReference>
<gene>
    <name evidence="2" type="ORF">ACPOL_1769</name>
</gene>
<dbReference type="CDD" id="cd06121">
    <property type="entry name" value="cupin_YML079wp"/>
    <property type="match status" value="1"/>
</dbReference>
<sequence>MTADEIKAHLGLEAHPREGGFFVQTWKAEEEIPVAALPSRYSGARAAGTAIYYLLEPSTFSEMHKLISDEVFHFYLGDPVEMLQLWPDGSSRVVVLGDDLAAGELPQLMVPQGVWQGSRLVPGGQVALLGCTVSPGFDYADYETGRRADLLQKYPGSEELIVALTRG</sequence>
<dbReference type="PANTHER" id="PTHR33387:SF3">
    <property type="entry name" value="DUF985 DOMAIN-CONTAINING PROTEIN"/>
    <property type="match status" value="1"/>
</dbReference>
<dbReference type="OrthoDB" id="9798288at2"/>
<keyword evidence="3" id="KW-1185">Reference proteome</keyword>
<evidence type="ECO:0000259" key="1">
    <source>
        <dbReference type="Pfam" id="PF06172"/>
    </source>
</evidence>
<organism evidence="2 3">
    <name type="scientific">Acidisarcina polymorpha</name>
    <dbReference type="NCBI Taxonomy" id="2211140"/>
    <lineage>
        <taxon>Bacteria</taxon>
        <taxon>Pseudomonadati</taxon>
        <taxon>Acidobacteriota</taxon>
        <taxon>Terriglobia</taxon>
        <taxon>Terriglobales</taxon>
        <taxon>Acidobacteriaceae</taxon>
        <taxon>Acidisarcina</taxon>
    </lineage>
</organism>
<dbReference type="SUPFAM" id="SSF51182">
    <property type="entry name" value="RmlC-like cupins"/>
    <property type="match status" value="1"/>
</dbReference>
<dbReference type="InterPro" id="IPR039935">
    <property type="entry name" value="YML079W-like"/>
</dbReference>
<reference evidence="2 3" key="1">
    <citation type="journal article" date="2018" name="Front. Microbiol.">
        <title>Hydrolytic Capabilities as a Key to Environmental Success: Chitinolytic and Cellulolytic Acidobacteria From Acidic Sub-arctic Soils and Boreal Peatlands.</title>
        <authorList>
            <person name="Belova S.E."/>
            <person name="Ravin N.V."/>
            <person name="Pankratov T.A."/>
            <person name="Rakitin A.L."/>
            <person name="Ivanova A.A."/>
            <person name="Beletsky A.V."/>
            <person name="Mardanov A.V."/>
            <person name="Sinninghe Damste J.S."/>
            <person name="Dedysh S.N."/>
        </authorList>
    </citation>
    <scope>NUCLEOTIDE SEQUENCE [LARGE SCALE GENOMIC DNA]</scope>
    <source>
        <strain evidence="2 3">SBC82</strain>
    </source>
</reference>
<dbReference type="KEGG" id="abas:ACPOL_1769"/>
<dbReference type="RefSeq" id="WP_114206610.1">
    <property type="nucleotide sequence ID" value="NZ_CP030840.1"/>
</dbReference>
<accession>A0A2Z5FWA1</accession>
<protein>
    <recommendedName>
        <fullName evidence="1">DUF985 domain-containing protein</fullName>
    </recommendedName>
</protein>